<feature type="region of interest" description="Disordered" evidence="1">
    <location>
        <begin position="223"/>
        <end position="248"/>
    </location>
</feature>
<feature type="compositionally biased region" description="Polar residues" evidence="1">
    <location>
        <begin position="226"/>
        <end position="248"/>
    </location>
</feature>
<gene>
    <name evidence="2" type="ORF">BTUL_0093g00300</name>
</gene>
<feature type="region of interest" description="Disordered" evidence="1">
    <location>
        <begin position="333"/>
        <end position="366"/>
    </location>
</feature>
<dbReference type="AlphaFoldDB" id="A0A4Z1ESN7"/>
<feature type="region of interest" description="Disordered" evidence="1">
    <location>
        <begin position="1"/>
        <end position="43"/>
    </location>
</feature>
<protein>
    <submittedName>
        <fullName evidence="2">Uncharacterized protein</fullName>
    </submittedName>
</protein>
<reference evidence="2 3" key="1">
    <citation type="submission" date="2017-12" db="EMBL/GenBank/DDBJ databases">
        <title>Comparative genomics of Botrytis spp.</title>
        <authorList>
            <person name="Valero-Jimenez C.A."/>
            <person name="Tapia P."/>
            <person name="Veloso J."/>
            <person name="Silva-Moreno E."/>
            <person name="Staats M."/>
            <person name="Valdes J.H."/>
            <person name="Van Kan J.A.L."/>
        </authorList>
    </citation>
    <scope>NUCLEOTIDE SEQUENCE [LARGE SCALE GENOMIC DNA]</scope>
    <source>
        <strain evidence="2 3">Bt9001</strain>
    </source>
</reference>
<proteinExistence type="predicted"/>
<dbReference type="Proteomes" id="UP000297777">
    <property type="component" value="Unassembled WGS sequence"/>
</dbReference>
<organism evidence="2 3">
    <name type="scientific">Botrytis tulipae</name>
    <dbReference type="NCBI Taxonomy" id="87230"/>
    <lineage>
        <taxon>Eukaryota</taxon>
        <taxon>Fungi</taxon>
        <taxon>Dikarya</taxon>
        <taxon>Ascomycota</taxon>
        <taxon>Pezizomycotina</taxon>
        <taxon>Leotiomycetes</taxon>
        <taxon>Helotiales</taxon>
        <taxon>Sclerotiniaceae</taxon>
        <taxon>Botrytis</taxon>
    </lineage>
</organism>
<dbReference type="EMBL" id="PQXH01000093">
    <property type="protein sequence ID" value="TGO12181.1"/>
    <property type="molecule type" value="Genomic_DNA"/>
</dbReference>
<name>A0A4Z1ESN7_9HELO</name>
<evidence type="ECO:0000313" key="2">
    <source>
        <dbReference type="EMBL" id="TGO12181.1"/>
    </source>
</evidence>
<comment type="caution">
    <text evidence="2">The sequence shown here is derived from an EMBL/GenBank/DDBJ whole genome shotgun (WGS) entry which is preliminary data.</text>
</comment>
<evidence type="ECO:0000313" key="3">
    <source>
        <dbReference type="Proteomes" id="UP000297777"/>
    </source>
</evidence>
<keyword evidence="3" id="KW-1185">Reference proteome</keyword>
<evidence type="ECO:0000256" key="1">
    <source>
        <dbReference type="SAM" id="MobiDB-lite"/>
    </source>
</evidence>
<dbReference type="OrthoDB" id="3526780at2759"/>
<sequence>MEPNNLYRGPKPSIQTMKSREMFDQQVGEESSGKGDPLPVDPSSKCAFDHLASIGVRVPGSNDWKSVEGRGSKILEDSDIEMDMGVTGYENGEQIGVAVESVKPRVRLPVMTQGIFNSVAITQLQDELEDVKRELDKQKAISVPSKDEIILPKRMSLPQLMEIFPAVGDQINAKMDQKLSDAHKEIGAVVGETESRLHGAEEKLRGLAGSGQRYSNELFGNALPGIQNSHGPARNTTNSRQDPNPAAQSVNCQAPQGFVFGSPTTLTNPFRNNGLADGDASSTLLTNPFRSDGLANGDGTATSFTNPFRNNGLASGNGYTTPFTNPFRNNGLANSNGSSTPLTNPFRNNRWTNGDGQKRGCDEAIQPEFGRDVKRVKREQL</sequence>
<accession>A0A4Z1ESN7</accession>
<feature type="compositionally biased region" description="Polar residues" evidence="1">
    <location>
        <begin position="333"/>
        <end position="355"/>
    </location>
</feature>